<keyword evidence="2" id="KW-1185">Reference proteome</keyword>
<proteinExistence type="predicted"/>
<gene>
    <name evidence="1" type="ORF">HO173_005532</name>
</gene>
<reference evidence="1 2" key="1">
    <citation type="journal article" date="2020" name="Genomics">
        <title>Complete, high-quality genomes from long-read metagenomic sequencing of two wolf lichen thalli reveals enigmatic genome architecture.</title>
        <authorList>
            <person name="McKenzie S.K."/>
            <person name="Walston R.F."/>
            <person name="Allen J.L."/>
        </authorList>
    </citation>
    <scope>NUCLEOTIDE SEQUENCE [LARGE SCALE GENOMIC DNA]</scope>
    <source>
        <strain evidence="1">WasteWater2</strain>
    </source>
</reference>
<name>A0A8H6FX26_9LECA</name>
<sequence>MGTYKKTDILVLFQLYLLGLAALGSNTIVLPNPNLTSVSNWTLPQPLDVLPSDPFSYRVPQSSQVITFSRYSRTLKREDVLACLLEAALEVIKEINLGHDGPMDTEEIQASSGHSLLILHPDPRLTWSMWGTTITGISNFLNDFEFVDCDFEVEILGYSANFGSGLLVYF</sequence>
<dbReference type="AlphaFoldDB" id="A0A8H6FX26"/>
<organism evidence="1 2">
    <name type="scientific">Letharia columbiana</name>
    <dbReference type="NCBI Taxonomy" id="112416"/>
    <lineage>
        <taxon>Eukaryota</taxon>
        <taxon>Fungi</taxon>
        <taxon>Dikarya</taxon>
        <taxon>Ascomycota</taxon>
        <taxon>Pezizomycotina</taxon>
        <taxon>Lecanoromycetes</taxon>
        <taxon>OSLEUM clade</taxon>
        <taxon>Lecanoromycetidae</taxon>
        <taxon>Lecanorales</taxon>
        <taxon>Lecanorineae</taxon>
        <taxon>Parmeliaceae</taxon>
        <taxon>Letharia</taxon>
    </lineage>
</organism>
<protein>
    <submittedName>
        <fullName evidence="1">Uncharacterized protein</fullName>
    </submittedName>
</protein>
<dbReference type="Proteomes" id="UP000578531">
    <property type="component" value="Unassembled WGS sequence"/>
</dbReference>
<dbReference type="EMBL" id="JACCJC010000020">
    <property type="protein sequence ID" value="KAF6236279.1"/>
    <property type="molecule type" value="Genomic_DNA"/>
</dbReference>
<dbReference type="RefSeq" id="XP_037165629.1">
    <property type="nucleotide sequence ID" value="XM_037307447.1"/>
</dbReference>
<evidence type="ECO:0000313" key="1">
    <source>
        <dbReference type="EMBL" id="KAF6236279.1"/>
    </source>
</evidence>
<dbReference type="OrthoDB" id="5391796at2759"/>
<evidence type="ECO:0000313" key="2">
    <source>
        <dbReference type="Proteomes" id="UP000578531"/>
    </source>
</evidence>
<dbReference type="GeneID" id="59287194"/>
<accession>A0A8H6FX26</accession>
<comment type="caution">
    <text evidence="1">The sequence shown here is derived from an EMBL/GenBank/DDBJ whole genome shotgun (WGS) entry which is preliminary data.</text>
</comment>